<feature type="compositionally biased region" description="Basic and acidic residues" evidence="13">
    <location>
        <begin position="179"/>
        <end position="189"/>
    </location>
</feature>
<keyword evidence="10" id="KW-0866">Nonsense-mediated mRNA decay</keyword>
<evidence type="ECO:0000256" key="3">
    <source>
        <dbReference type="ARBA" id="ARBA00009548"/>
    </source>
</evidence>
<dbReference type="GO" id="GO:0003729">
    <property type="term" value="F:mRNA binding"/>
    <property type="evidence" value="ECO:0007669"/>
    <property type="project" value="InterPro"/>
</dbReference>
<evidence type="ECO:0000256" key="9">
    <source>
        <dbReference type="ARBA" id="ARBA00022884"/>
    </source>
</evidence>
<feature type="compositionally biased region" description="Low complexity" evidence="13">
    <location>
        <begin position="429"/>
        <end position="440"/>
    </location>
</feature>
<evidence type="ECO:0000259" key="14">
    <source>
        <dbReference type="Pfam" id="PF09405"/>
    </source>
</evidence>
<evidence type="ECO:0000256" key="5">
    <source>
        <dbReference type="ARBA" id="ARBA00022490"/>
    </source>
</evidence>
<gene>
    <name evidence="15" type="ORF">OBBRIDRAFT_445996</name>
</gene>
<dbReference type="GO" id="GO:0006397">
    <property type="term" value="P:mRNA processing"/>
    <property type="evidence" value="ECO:0007669"/>
    <property type="project" value="UniProtKB-KW"/>
</dbReference>
<dbReference type="GO" id="GO:0008380">
    <property type="term" value="P:RNA splicing"/>
    <property type="evidence" value="ECO:0007669"/>
    <property type="project" value="UniProtKB-KW"/>
</dbReference>
<dbReference type="GO" id="GO:0006417">
    <property type="term" value="P:regulation of translation"/>
    <property type="evidence" value="ECO:0007669"/>
    <property type="project" value="UniProtKB-KW"/>
</dbReference>
<feature type="compositionally biased region" description="Polar residues" evidence="13">
    <location>
        <begin position="760"/>
        <end position="772"/>
    </location>
</feature>
<evidence type="ECO:0000256" key="8">
    <source>
        <dbReference type="ARBA" id="ARBA00022845"/>
    </source>
</evidence>
<feature type="compositionally biased region" description="Basic and acidic residues" evidence="13">
    <location>
        <begin position="734"/>
        <end position="748"/>
    </location>
</feature>
<evidence type="ECO:0000256" key="7">
    <source>
        <dbReference type="ARBA" id="ARBA00022816"/>
    </source>
</evidence>
<comment type="subcellular location">
    <subcellularLocation>
        <location evidence="2">Cytoplasm</location>
    </subcellularLocation>
    <subcellularLocation>
        <location evidence="1">Nucleus</location>
    </subcellularLocation>
</comment>
<keyword evidence="7" id="KW-0509">mRNA transport</keyword>
<dbReference type="AlphaFoldDB" id="A0A8E2DUK0"/>
<feature type="region of interest" description="Disordered" evidence="13">
    <location>
        <begin position="262"/>
        <end position="376"/>
    </location>
</feature>
<evidence type="ECO:0000256" key="6">
    <source>
        <dbReference type="ARBA" id="ARBA00022664"/>
    </source>
</evidence>
<evidence type="ECO:0000256" key="12">
    <source>
        <dbReference type="ARBA" id="ARBA00023242"/>
    </source>
</evidence>
<evidence type="ECO:0000256" key="11">
    <source>
        <dbReference type="ARBA" id="ARBA00023187"/>
    </source>
</evidence>
<evidence type="ECO:0000256" key="13">
    <source>
        <dbReference type="SAM" id="MobiDB-lite"/>
    </source>
</evidence>
<keyword evidence="11" id="KW-0508">mRNA splicing</keyword>
<keyword evidence="8" id="KW-0810">Translation regulation</keyword>
<evidence type="ECO:0000256" key="2">
    <source>
        <dbReference type="ARBA" id="ARBA00004496"/>
    </source>
</evidence>
<dbReference type="InterPro" id="IPR018545">
    <property type="entry name" value="Btz_dom"/>
</dbReference>
<feature type="domain" description="Btz" evidence="14">
    <location>
        <begin position="187"/>
        <end position="336"/>
    </location>
</feature>
<evidence type="ECO:0000313" key="16">
    <source>
        <dbReference type="Proteomes" id="UP000250043"/>
    </source>
</evidence>
<evidence type="ECO:0000256" key="4">
    <source>
        <dbReference type="ARBA" id="ARBA00022448"/>
    </source>
</evidence>
<dbReference type="Pfam" id="PF09405">
    <property type="entry name" value="Btz"/>
    <property type="match status" value="1"/>
</dbReference>
<dbReference type="GO" id="GO:0005737">
    <property type="term" value="C:cytoplasm"/>
    <property type="evidence" value="ECO:0007669"/>
    <property type="project" value="UniProtKB-SubCell"/>
</dbReference>
<feature type="region of interest" description="Disordered" evidence="13">
    <location>
        <begin position="126"/>
        <end position="227"/>
    </location>
</feature>
<dbReference type="GO" id="GO:0035145">
    <property type="term" value="C:exon-exon junction complex"/>
    <property type="evidence" value="ECO:0007669"/>
    <property type="project" value="InterPro"/>
</dbReference>
<feature type="compositionally biased region" description="Polar residues" evidence="13">
    <location>
        <begin position="780"/>
        <end position="791"/>
    </location>
</feature>
<comment type="similarity">
    <text evidence="3">Belongs to the CASC3 family.</text>
</comment>
<protein>
    <recommendedName>
        <fullName evidence="14">Btz domain-containing protein</fullName>
    </recommendedName>
</protein>
<organism evidence="15 16">
    <name type="scientific">Obba rivulosa</name>
    <dbReference type="NCBI Taxonomy" id="1052685"/>
    <lineage>
        <taxon>Eukaryota</taxon>
        <taxon>Fungi</taxon>
        <taxon>Dikarya</taxon>
        <taxon>Basidiomycota</taxon>
        <taxon>Agaricomycotina</taxon>
        <taxon>Agaricomycetes</taxon>
        <taxon>Polyporales</taxon>
        <taxon>Gelatoporiaceae</taxon>
        <taxon>Obba</taxon>
    </lineage>
</organism>
<proteinExistence type="inferred from homology"/>
<accession>A0A8E2DUK0</accession>
<feature type="region of interest" description="Disordered" evidence="13">
    <location>
        <begin position="423"/>
        <end position="449"/>
    </location>
</feature>
<keyword evidence="6" id="KW-0507">mRNA processing</keyword>
<keyword evidence="12" id="KW-0539">Nucleus</keyword>
<name>A0A8E2DUK0_9APHY</name>
<keyword evidence="16" id="KW-1185">Reference proteome</keyword>
<evidence type="ECO:0000256" key="1">
    <source>
        <dbReference type="ARBA" id="ARBA00004123"/>
    </source>
</evidence>
<feature type="region of interest" description="Disordered" evidence="13">
    <location>
        <begin position="732"/>
        <end position="798"/>
    </location>
</feature>
<reference evidence="15 16" key="1">
    <citation type="submission" date="2016-07" db="EMBL/GenBank/DDBJ databases">
        <title>Draft genome of the white-rot fungus Obba rivulosa 3A-2.</title>
        <authorList>
            <consortium name="DOE Joint Genome Institute"/>
            <person name="Miettinen O."/>
            <person name="Riley R."/>
            <person name="Acob R."/>
            <person name="Barry K."/>
            <person name="Cullen D."/>
            <person name="De Vries R."/>
            <person name="Hainaut M."/>
            <person name="Hatakka A."/>
            <person name="Henrissat B."/>
            <person name="Hilden K."/>
            <person name="Kuo R."/>
            <person name="Labutti K."/>
            <person name="Lipzen A."/>
            <person name="Makela M.R."/>
            <person name="Sandor L."/>
            <person name="Spatafora J.W."/>
            <person name="Grigoriev I.V."/>
            <person name="Hibbett D.S."/>
        </authorList>
    </citation>
    <scope>NUCLEOTIDE SEQUENCE [LARGE SCALE GENOMIC DNA]</scope>
    <source>
        <strain evidence="15 16">3A-2</strain>
    </source>
</reference>
<dbReference type="Proteomes" id="UP000250043">
    <property type="component" value="Unassembled WGS sequence"/>
</dbReference>
<dbReference type="OrthoDB" id="3361414at2759"/>
<dbReference type="EMBL" id="KV722333">
    <property type="protein sequence ID" value="OCH95941.1"/>
    <property type="molecule type" value="Genomic_DNA"/>
</dbReference>
<keyword evidence="4" id="KW-0813">Transport</keyword>
<dbReference type="GO" id="GO:0051028">
    <property type="term" value="P:mRNA transport"/>
    <property type="evidence" value="ECO:0007669"/>
    <property type="project" value="UniProtKB-KW"/>
</dbReference>
<keyword evidence="9" id="KW-0694">RNA-binding</keyword>
<feature type="compositionally biased region" description="Basic and acidic residues" evidence="13">
    <location>
        <begin position="305"/>
        <end position="331"/>
    </location>
</feature>
<feature type="compositionally biased region" description="Basic residues" evidence="13">
    <location>
        <begin position="24"/>
        <end position="37"/>
    </location>
</feature>
<feature type="region of interest" description="Disordered" evidence="13">
    <location>
        <begin position="1"/>
        <end position="108"/>
    </location>
</feature>
<keyword evidence="5" id="KW-0963">Cytoplasm</keyword>
<sequence>MPAPITIATTKSEKPTEMTFSRPQSKKTRVVRRRGRARNGVDSDEEFVREVGSDTDTDDDDASSLDSESETDTTQSPPPLDIHERSDLDGIAVKPVAMTGETGPFVAPSNWAEMVANETANGAEDLPVIDFADLDRHPISQTTASPPPPPTRKPKKQPTHRPTPAPAATPAVPATPLDDQEHIAQDESAKASTSAHPPREPSFSRPKGQTARQAYQQRLETDPSFVPKVGEFWGHDDRLLDKDLRSLSGWWRGRWQSRGRARGTFVMRGRGGRGFAPGRPGPHGQDSEGGENSIAPVDVPPIEKPWGHDGFEEMKRREEQRRAQQEQERQQQRTPPHATFQRGFGFRGRGAFVPRGRGFGRGGASSPPGSRPGPPFAPVNRPWYAMKPERVWTKQHEAFLYFDLALKPRPGMGQGYRVKLPGKEEEVIRSPPRSYPPSTSQVRPSVNVDQDDGEKVFTVRIPRRAETEHAEVPLAPVAMKESATTVEEISLEEIFTVRPHIVPNRRVDLSLSASAPSATQDITNISTQPVASTSSGLVSQAQSPASTSALPPVMEPQQRLTELSVLPTSDAPPSIRVQETVLKHPPSPVEHLMSPVAPAANEQRPVPPVLHPLQTTFSPVPQVTPPYGSPYAYGPALPPGIGLNQHGMPYELATGRPVYIQPTPPPPMFTPRPMMHGHMPHHSVSAPFVPTHMHHHSHSTASPDFLAQPHAHTPPSFIDPMSGVPIFTPARQSSRIEIRAPTDTEGKKPHARPSGLRASFSDSGPQVTSAQHPQAPPFVRSSSELPTTTRHTGAPADGQIMEATEQPQQMQAEQAMGYAQYQPPYYYPDQYGYPQYMDMPSQVVQYDVYNPDHRTPQPILYY</sequence>
<evidence type="ECO:0000313" key="15">
    <source>
        <dbReference type="EMBL" id="OCH95941.1"/>
    </source>
</evidence>
<dbReference type="GO" id="GO:0000184">
    <property type="term" value="P:nuclear-transcribed mRNA catabolic process, nonsense-mediated decay"/>
    <property type="evidence" value="ECO:0007669"/>
    <property type="project" value="UniProtKB-KW"/>
</dbReference>
<feature type="compositionally biased region" description="Acidic residues" evidence="13">
    <location>
        <begin position="53"/>
        <end position="71"/>
    </location>
</feature>
<evidence type="ECO:0000256" key="10">
    <source>
        <dbReference type="ARBA" id="ARBA00023161"/>
    </source>
</evidence>